<dbReference type="GO" id="GO:0003735">
    <property type="term" value="F:structural constituent of ribosome"/>
    <property type="evidence" value="ECO:0007669"/>
    <property type="project" value="InterPro"/>
</dbReference>
<dbReference type="GO" id="GO:0006412">
    <property type="term" value="P:translation"/>
    <property type="evidence" value="ECO:0007669"/>
    <property type="project" value="InterPro"/>
</dbReference>
<feature type="transmembrane region" description="Helical" evidence="5">
    <location>
        <begin position="21"/>
        <end position="39"/>
    </location>
</feature>
<dbReference type="Gene3D" id="3.90.1180.10">
    <property type="entry name" value="Ribosomal protein L13"/>
    <property type="match status" value="1"/>
</dbReference>
<dbReference type="GO" id="GO:1990904">
    <property type="term" value="C:ribonucleoprotein complex"/>
    <property type="evidence" value="ECO:0007669"/>
    <property type="project" value="UniProtKB-KW"/>
</dbReference>
<dbReference type="EMBL" id="AY267641">
    <property type="protein sequence ID" value="AAP79155.1"/>
    <property type="molecule type" value="mRNA"/>
</dbReference>
<dbReference type="SUPFAM" id="SSF52161">
    <property type="entry name" value="Ribosomal protein L13"/>
    <property type="match status" value="1"/>
</dbReference>
<evidence type="ECO:0000256" key="2">
    <source>
        <dbReference type="ARBA" id="ARBA00022980"/>
    </source>
</evidence>
<comment type="similarity">
    <text evidence="1 4">Belongs to the universal ribosomal protein uL13 family.</text>
</comment>
<accession>Q7XYN9</accession>
<dbReference type="NCBIfam" id="TIGR01066">
    <property type="entry name" value="rplM_bact"/>
    <property type="match status" value="1"/>
</dbReference>
<dbReference type="InterPro" id="IPR005822">
    <property type="entry name" value="Ribosomal_uL13"/>
</dbReference>
<reference evidence="6" key="1">
    <citation type="journal article" date="2003" name="Proc. Natl. Acad. Sci. U.S.A.">
        <title>Lateral gene transfer and the evolution of plastid-targeted proteins in the secondary plastid-containing alga Bigelowiella natans.</title>
        <authorList>
            <person name="Archibald J.M."/>
            <person name="Rogers M.B."/>
            <person name="Toop M."/>
            <person name="Ishida K."/>
            <person name="Keeling P.J."/>
        </authorList>
    </citation>
    <scope>NUCLEOTIDE SEQUENCE</scope>
    <source>
        <strain evidence="6">CCMP 621</strain>
    </source>
</reference>
<dbReference type="AlphaFoldDB" id="Q7XYN9"/>
<proteinExistence type="evidence at transcript level"/>
<evidence type="ECO:0000256" key="5">
    <source>
        <dbReference type="SAM" id="Phobius"/>
    </source>
</evidence>
<dbReference type="PANTHER" id="PTHR11545">
    <property type="entry name" value="RIBOSOMAL PROTEIN L13"/>
    <property type="match status" value="1"/>
</dbReference>
<evidence type="ECO:0000256" key="1">
    <source>
        <dbReference type="ARBA" id="ARBA00006227"/>
    </source>
</evidence>
<dbReference type="PANTHER" id="PTHR11545:SF2">
    <property type="entry name" value="LARGE RIBOSOMAL SUBUNIT PROTEIN UL13M"/>
    <property type="match status" value="1"/>
</dbReference>
<organism evidence="6">
    <name type="scientific">Bigelowiella natans</name>
    <name type="common">Pedinomonas minutissima</name>
    <name type="synonym">Chlorarachnion sp. (strain CCMP621)</name>
    <dbReference type="NCBI Taxonomy" id="227086"/>
    <lineage>
        <taxon>Eukaryota</taxon>
        <taxon>Sar</taxon>
        <taxon>Rhizaria</taxon>
        <taxon>Cercozoa</taxon>
        <taxon>Chlorarachniophyceae</taxon>
        <taxon>Bigelowiella</taxon>
    </lineage>
</organism>
<keyword evidence="5" id="KW-0472">Membrane</keyword>
<keyword evidence="5" id="KW-1133">Transmembrane helix</keyword>
<dbReference type="GO" id="GO:0005840">
    <property type="term" value="C:ribosome"/>
    <property type="evidence" value="ECO:0007669"/>
    <property type="project" value="UniProtKB-KW"/>
</dbReference>
<evidence type="ECO:0000313" key="6">
    <source>
        <dbReference type="EMBL" id="AAP79155.1"/>
    </source>
</evidence>
<dbReference type="GO" id="GO:0003729">
    <property type="term" value="F:mRNA binding"/>
    <property type="evidence" value="ECO:0007669"/>
    <property type="project" value="TreeGrafter"/>
</dbReference>
<protein>
    <submittedName>
        <fullName evidence="6">Ribosomal protein rpL13</fullName>
    </submittedName>
</protein>
<keyword evidence="3 4" id="KW-0687">Ribonucleoprotein</keyword>
<dbReference type="HOGENOM" id="CLU_082184_0_0_1"/>
<dbReference type="HAMAP" id="MF_01366">
    <property type="entry name" value="Ribosomal_uL13"/>
    <property type="match status" value="1"/>
</dbReference>
<dbReference type="InterPro" id="IPR005823">
    <property type="entry name" value="Ribosomal_uL13_bac-type"/>
</dbReference>
<dbReference type="InterPro" id="IPR023563">
    <property type="entry name" value="Ribosomal_uL13_CS"/>
</dbReference>
<dbReference type="InterPro" id="IPR036899">
    <property type="entry name" value="Ribosomal_uL13_sf"/>
</dbReference>
<sequence>MHDYIEIQPAPASGHRRRQTLGFVAVIATVAIGCFAYGLSTGEKGLLELSPSRAATKMSVVNMLPSTMGIDRTLKCNSAKNFLRKTTKTLEKVDMPADIEIVGPDPLQRKSYYPKLADTKASKETWIVLDAQDQILGRLASLAATLVMGKWHPLYHPAMNMGAHVVIINADKVRVTGRKYTDKLYKRHVTGRPGSMKSEAFRDLQARIPERIVEVAIKGMLPKTRLGREQFKQLHIYAGDENPHTSQKPVDLTYKISKGQRESFMQDRELVKE</sequence>
<evidence type="ECO:0000256" key="3">
    <source>
        <dbReference type="ARBA" id="ARBA00023274"/>
    </source>
</evidence>
<evidence type="ECO:0000256" key="4">
    <source>
        <dbReference type="RuleBase" id="RU003877"/>
    </source>
</evidence>
<keyword evidence="5" id="KW-0812">Transmembrane</keyword>
<dbReference type="PROSITE" id="PS00783">
    <property type="entry name" value="RIBOSOMAL_L13"/>
    <property type="match status" value="1"/>
</dbReference>
<dbReference type="CDD" id="cd00392">
    <property type="entry name" value="Ribosomal_L13"/>
    <property type="match status" value="1"/>
</dbReference>
<dbReference type="GO" id="GO:0017148">
    <property type="term" value="P:negative regulation of translation"/>
    <property type="evidence" value="ECO:0007669"/>
    <property type="project" value="TreeGrafter"/>
</dbReference>
<dbReference type="Pfam" id="PF00572">
    <property type="entry name" value="Ribosomal_L13"/>
    <property type="match status" value="1"/>
</dbReference>
<name>Q7XYN9_BIGNA</name>
<keyword evidence="2 4" id="KW-0689">Ribosomal protein</keyword>